<name>A0AAE1I2A0_9NEOP</name>
<dbReference type="Proteomes" id="UP001219518">
    <property type="component" value="Unassembled WGS sequence"/>
</dbReference>
<dbReference type="AlphaFoldDB" id="A0AAE1I2A0"/>
<accession>A0AAE1I2A0</accession>
<comment type="caution">
    <text evidence="1">The sequence shown here is derived from an EMBL/GenBank/DDBJ whole genome shotgun (WGS) entry which is preliminary data.</text>
</comment>
<reference evidence="1" key="2">
    <citation type="journal article" date="2023" name="BMC Genomics">
        <title>Pest status, molecular evolution, and epigenetic factors derived from the genome assembly of Frankliniella fusca, a thysanopteran phytovirus vector.</title>
        <authorList>
            <person name="Catto M.A."/>
            <person name="Labadie P.E."/>
            <person name="Jacobson A.L."/>
            <person name="Kennedy G.G."/>
            <person name="Srinivasan R."/>
            <person name="Hunt B.G."/>
        </authorList>
    </citation>
    <scope>NUCLEOTIDE SEQUENCE</scope>
    <source>
        <strain evidence="1">PL_HMW_Pooled</strain>
    </source>
</reference>
<sequence length="739" mass="83796">MNAPKAVPSITSLKRVLAASGEIVVEGVFRFAELKSFLEQRGLPKDIVVSEDGTRVQQRVQYNRATNQLIGHVPPLNDKGLPEVGHFPATSAALMKKYFDTYQCSNYAYMFIAKPLSENAPHFILALFGTNNSFSASQVMQRMKWMVRRAAEYGIRIRAFSSDGDTRLLSAMQTSTFSTSEEKCRWKWFEGSFSNKPVCVQDHVHIGTKLASRLETPSIVLPMGNFVATPSHLRELIETQSRDNHLLSLNDISSNDKMNYRAVEKISDECVTKKLSTIPGSKATITYLNMTREVISSFTDKCHPPLYRIFLIWKWIFFLRMWRKWLPAEGYNLKDNFITSNCYTCIEINGHALISLIRQLRDSQEEHLFVPWNISSQPCEQTFRTVRSMTTTESTVVNFSILELLHRMRRIELQSEVEFKYGDKFQFPVSHRASKKQQTQCYIPDNLPTDQEILSTIKNAKESALIRANSLGMKFRTVPEASLNIGSLILDIDPEEEDGMAVYCHDEESVPLEVHEAVSIDEAEDVMEDLCMVTSGPLNVKEFEDVDVSPTSIYVGVRSGDGETHIIKKTTLCYLLSEKGFKLSADRLHRVKAPESTLPLTREPVSQAVSQEESLNLEDWCAFRTEDGASFRIGRVISFAYLSGTSNRSLQYSRTSAPVKAPLGTKKRGLGCLCTWYKVVKRNLHQDLTFSHGYYNIDHYICTLPRPECKPDKTITYSATILSSLNNMLASQTEVLDQN</sequence>
<proteinExistence type="predicted"/>
<evidence type="ECO:0000313" key="1">
    <source>
        <dbReference type="EMBL" id="KAK3931898.1"/>
    </source>
</evidence>
<reference evidence="1" key="1">
    <citation type="submission" date="2021-07" db="EMBL/GenBank/DDBJ databases">
        <authorList>
            <person name="Catto M.A."/>
            <person name="Jacobson A."/>
            <person name="Kennedy G."/>
            <person name="Labadie P."/>
            <person name="Hunt B.G."/>
            <person name="Srinivasan R."/>
        </authorList>
    </citation>
    <scope>NUCLEOTIDE SEQUENCE</scope>
    <source>
        <strain evidence="1">PL_HMW_Pooled</strain>
        <tissue evidence="1">Head</tissue>
    </source>
</reference>
<gene>
    <name evidence="1" type="ORF">KUF71_010667</name>
</gene>
<protein>
    <submittedName>
        <fullName evidence="1">Uncharacterized protein</fullName>
    </submittedName>
</protein>
<evidence type="ECO:0000313" key="2">
    <source>
        <dbReference type="Proteomes" id="UP001219518"/>
    </source>
</evidence>
<organism evidence="1 2">
    <name type="scientific">Frankliniella fusca</name>
    <dbReference type="NCBI Taxonomy" id="407009"/>
    <lineage>
        <taxon>Eukaryota</taxon>
        <taxon>Metazoa</taxon>
        <taxon>Ecdysozoa</taxon>
        <taxon>Arthropoda</taxon>
        <taxon>Hexapoda</taxon>
        <taxon>Insecta</taxon>
        <taxon>Pterygota</taxon>
        <taxon>Neoptera</taxon>
        <taxon>Paraneoptera</taxon>
        <taxon>Thysanoptera</taxon>
        <taxon>Terebrantia</taxon>
        <taxon>Thripoidea</taxon>
        <taxon>Thripidae</taxon>
        <taxon>Frankliniella</taxon>
    </lineage>
</organism>
<keyword evidence="2" id="KW-1185">Reference proteome</keyword>
<dbReference type="EMBL" id="JAHWGI010001431">
    <property type="protein sequence ID" value="KAK3931898.1"/>
    <property type="molecule type" value="Genomic_DNA"/>
</dbReference>